<organism evidence="7 8">
    <name type="scientific">Rothia terrae</name>
    <dbReference type="NCBI Taxonomy" id="396015"/>
    <lineage>
        <taxon>Bacteria</taxon>
        <taxon>Bacillati</taxon>
        <taxon>Actinomycetota</taxon>
        <taxon>Actinomycetes</taxon>
        <taxon>Micrococcales</taxon>
        <taxon>Micrococcaceae</taxon>
        <taxon>Rothia</taxon>
    </lineage>
</organism>
<accession>A0A7H2BFN3</accession>
<feature type="compositionally biased region" description="Low complexity" evidence="4">
    <location>
        <begin position="70"/>
        <end position="83"/>
    </location>
</feature>
<dbReference type="PANTHER" id="PTHR43343">
    <property type="entry name" value="PEPTIDASE S12"/>
    <property type="match status" value="1"/>
</dbReference>
<keyword evidence="3" id="KW-0378">Hydrolase</keyword>
<dbReference type="AlphaFoldDB" id="A0A7H2BFN3"/>
<name>A0A7H2BFN3_9MICC</name>
<evidence type="ECO:0000256" key="3">
    <source>
        <dbReference type="ARBA" id="ARBA00022801"/>
    </source>
</evidence>
<dbReference type="Proteomes" id="UP000516404">
    <property type="component" value="Chromosome"/>
</dbReference>
<dbReference type="InterPro" id="IPR051201">
    <property type="entry name" value="Chloro_Bact_Ser_Proteases"/>
</dbReference>
<dbReference type="InterPro" id="IPR036034">
    <property type="entry name" value="PDZ_sf"/>
</dbReference>
<dbReference type="PRINTS" id="PR00834">
    <property type="entry name" value="PROTEASES2C"/>
</dbReference>
<sequence>MHARKRVVMTNNPWGQSRDNNPEFQQNPPAGAGSYHQNSSQWGAPGADADATIPLQGHHTENSQQAYNHQASGSYSSAQGQASNPYGYPQQGAYDNSHGYYAQPGQEQYPVTHENPRKKHTTRLLLTSAALAALIGGGVGGCAATLGSHGGNASTVSSGTTIVNNTDSVNTVTAAAEKATPSVVTISVAGSGASGSGSGIVLDDQGHILTNTHVVTLDGAAANADVEVKLSDGTVKKASIVGTDPTSDLAVVKIDPAGLNLTPATLGDSDKLNVGDIAVAIGAPLGLDGTVTDGIISTLSRTIEVASSAAPEGDQETSGSQNSQQDSPFQFELPGQSQQQQAQNTISLNVLQTDAAVNPGNSGGALVNSQGEVIGVNVAIASAGSSSSSSEGSTGNIGVGFSIPINYAQRIAQEIIQNGSASHGYLGASVSSSPANNDSSQSFGDGAVIQSTVSGEAAEKAGLKEGDVIVEFNGKKISEANELTAAVRQAAPGDTVKAKVQRGNSTEEVEITLGNSDNANN</sequence>
<protein>
    <submittedName>
        <fullName evidence="7">Trypsin-like peptidase domain-containing protein</fullName>
    </submittedName>
</protein>
<feature type="domain" description="PDZ" evidence="6">
    <location>
        <begin position="415"/>
        <end position="504"/>
    </location>
</feature>
<keyword evidence="5" id="KW-1133">Transmembrane helix</keyword>
<feature type="transmembrane region" description="Helical" evidence="5">
    <location>
        <begin position="124"/>
        <end position="146"/>
    </location>
</feature>
<proteinExistence type="inferred from homology"/>
<evidence type="ECO:0000313" key="7">
    <source>
        <dbReference type="EMBL" id="QNV38479.1"/>
    </source>
</evidence>
<gene>
    <name evidence="7" type="ORF">IDM49_04235</name>
</gene>
<dbReference type="SMART" id="SM00228">
    <property type="entry name" value="PDZ"/>
    <property type="match status" value="1"/>
</dbReference>
<dbReference type="Pfam" id="PF13365">
    <property type="entry name" value="Trypsin_2"/>
    <property type="match status" value="1"/>
</dbReference>
<dbReference type="InterPro" id="IPR001478">
    <property type="entry name" value="PDZ"/>
</dbReference>
<feature type="region of interest" description="Disordered" evidence="4">
    <location>
        <begin position="496"/>
        <end position="521"/>
    </location>
</feature>
<keyword evidence="5" id="KW-0472">Membrane</keyword>
<keyword evidence="5" id="KW-0812">Transmembrane</keyword>
<dbReference type="GO" id="GO:0006508">
    <property type="term" value="P:proteolysis"/>
    <property type="evidence" value="ECO:0007669"/>
    <property type="project" value="UniProtKB-KW"/>
</dbReference>
<evidence type="ECO:0000256" key="5">
    <source>
        <dbReference type="SAM" id="Phobius"/>
    </source>
</evidence>
<comment type="similarity">
    <text evidence="1">Belongs to the peptidase S1C family.</text>
</comment>
<evidence type="ECO:0000256" key="1">
    <source>
        <dbReference type="ARBA" id="ARBA00010541"/>
    </source>
</evidence>
<dbReference type="EMBL" id="CP061539">
    <property type="protein sequence ID" value="QNV38479.1"/>
    <property type="molecule type" value="Genomic_DNA"/>
</dbReference>
<feature type="compositionally biased region" description="Polar residues" evidence="4">
    <location>
        <begin position="9"/>
        <end position="28"/>
    </location>
</feature>
<feature type="compositionally biased region" description="Polar residues" evidence="4">
    <location>
        <begin position="316"/>
        <end position="328"/>
    </location>
</feature>
<dbReference type="InterPro" id="IPR009003">
    <property type="entry name" value="Peptidase_S1_PA"/>
</dbReference>
<dbReference type="PANTHER" id="PTHR43343:SF3">
    <property type="entry name" value="PROTEASE DO-LIKE 8, CHLOROPLASTIC"/>
    <property type="match status" value="1"/>
</dbReference>
<evidence type="ECO:0000259" key="6">
    <source>
        <dbReference type="PROSITE" id="PS50106"/>
    </source>
</evidence>
<keyword evidence="2" id="KW-0645">Protease</keyword>
<dbReference type="GO" id="GO:0004252">
    <property type="term" value="F:serine-type endopeptidase activity"/>
    <property type="evidence" value="ECO:0007669"/>
    <property type="project" value="InterPro"/>
</dbReference>
<keyword evidence="8" id="KW-1185">Reference proteome</keyword>
<evidence type="ECO:0000256" key="4">
    <source>
        <dbReference type="SAM" id="MobiDB-lite"/>
    </source>
</evidence>
<dbReference type="SUPFAM" id="SSF50156">
    <property type="entry name" value="PDZ domain-like"/>
    <property type="match status" value="1"/>
</dbReference>
<dbReference type="KEGG" id="rter:IDM49_04235"/>
<reference evidence="7 8" key="1">
    <citation type="submission" date="2020-09" db="EMBL/GenBank/DDBJ databases">
        <title>Investigation of environmental microbes.</title>
        <authorList>
            <person name="Ou Y."/>
            <person name="Kang Q."/>
        </authorList>
    </citation>
    <scope>NUCLEOTIDE SEQUENCE [LARGE SCALE GENOMIC DNA]</scope>
    <source>
        <strain evidence="7 8">KJZ-14</strain>
    </source>
</reference>
<dbReference type="Pfam" id="PF13180">
    <property type="entry name" value="PDZ_2"/>
    <property type="match status" value="1"/>
</dbReference>
<dbReference type="PROSITE" id="PS50106">
    <property type="entry name" value="PDZ"/>
    <property type="match status" value="1"/>
</dbReference>
<dbReference type="Gene3D" id="2.40.10.10">
    <property type="entry name" value="Trypsin-like serine proteases"/>
    <property type="match status" value="2"/>
</dbReference>
<dbReference type="Gene3D" id="2.30.42.10">
    <property type="match status" value="1"/>
</dbReference>
<dbReference type="InterPro" id="IPR043504">
    <property type="entry name" value="Peptidase_S1_PA_chymotrypsin"/>
</dbReference>
<dbReference type="InterPro" id="IPR001940">
    <property type="entry name" value="Peptidase_S1C"/>
</dbReference>
<dbReference type="SUPFAM" id="SSF50494">
    <property type="entry name" value="Trypsin-like serine proteases"/>
    <property type="match status" value="1"/>
</dbReference>
<feature type="region of interest" description="Disordered" evidence="4">
    <location>
        <begin position="1"/>
        <end position="119"/>
    </location>
</feature>
<evidence type="ECO:0000313" key="8">
    <source>
        <dbReference type="Proteomes" id="UP000516404"/>
    </source>
</evidence>
<feature type="region of interest" description="Disordered" evidence="4">
    <location>
        <begin position="306"/>
        <end position="338"/>
    </location>
</feature>
<evidence type="ECO:0000256" key="2">
    <source>
        <dbReference type="ARBA" id="ARBA00022670"/>
    </source>
</evidence>